<gene>
    <name evidence="2" type="ORF">AWR27_15865</name>
</gene>
<feature type="chain" id="PRO_5013383646" description="Outer membrane lipoprotein-sorting protein" evidence="1">
    <location>
        <begin position="21"/>
        <end position="248"/>
    </location>
</feature>
<dbReference type="STRING" id="1178516.AWR27_15865"/>
<proteinExistence type="predicted"/>
<reference evidence="2 3" key="1">
    <citation type="submission" date="2016-01" db="EMBL/GenBank/DDBJ databases">
        <authorList>
            <person name="Oliw E.H."/>
        </authorList>
    </citation>
    <scope>NUCLEOTIDE SEQUENCE [LARGE SCALE GENOMIC DNA]</scope>
    <source>
        <strain evidence="2 3">DY10</strain>
    </source>
</reference>
<dbReference type="RefSeq" id="WP_077132103.1">
    <property type="nucleotide sequence ID" value="NZ_CP014263.1"/>
</dbReference>
<evidence type="ECO:0000313" key="3">
    <source>
        <dbReference type="Proteomes" id="UP000187941"/>
    </source>
</evidence>
<dbReference type="EMBL" id="CP014263">
    <property type="protein sequence ID" value="AQG80673.1"/>
    <property type="molecule type" value="Genomic_DNA"/>
</dbReference>
<keyword evidence="1" id="KW-0732">Signal</keyword>
<dbReference type="OrthoDB" id="128937at2"/>
<evidence type="ECO:0000313" key="2">
    <source>
        <dbReference type="EMBL" id="AQG80673.1"/>
    </source>
</evidence>
<sequence>MKTLFLSALLVAASPALTMAQGQSTPVRFAAVQTPTLTAQTVLTKHIEALGGTEKLNALKSIIVKQTTSAQGQEVPQTLYILPGKGVRSEMNAMGFEIVVAARADSGWQVNPAQYGNAQPVALSARQARSVCAQADLFGPLVTAHEKGFAITYDGDEKIEGDLSYKLTVTTPTGNQYVAFVSQQNHMLVKLITKSSEVFYADYRNIDGYWFPHTVEVISSGNKANIIDRSFEVNKPISDNLFDMPAAK</sequence>
<dbReference type="AlphaFoldDB" id="A0A1P9WZ83"/>
<protein>
    <recommendedName>
        <fullName evidence="4">Outer membrane lipoprotein-sorting protein</fullName>
    </recommendedName>
</protein>
<evidence type="ECO:0000256" key="1">
    <source>
        <dbReference type="SAM" id="SignalP"/>
    </source>
</evidence>
<feature type="signal peptide" evidence="1">
    <location>
        <begin position="1"/>
        <end position="20"/>
    </location>
</feature>
<name>A0A1P9WZ83_9BACT</name>
<accession>A0A1P9WZ83</accession>
<keyword evidence="3" id="KW-1185">Reference proteome</keyword>
<dbReference type="Proteomes" id="UP000187941">
    <property type="component" value="Chromosome"/>
</dbReference>
<evidence type="ECO:0008006" key="4">
    <source>
        <dbReference type="Google" id="ProtNLM"/>
    </source>
</evidence>
<dbReference type="Gene3D" id="2.50.20.10">
    <property type="entry name" value="Lipoprotein localisation LolA/LolB/LppX"/>
    <property type="match status" value="1"/>
</dbReference>
<dbReference type="KEGG" id="smon:AWR27_15865"/>
<organism evidence="2 3">
    <name type="scientific">Spirosoma montaniterrae</name>
    <dbReference type="NCBI Taxonomy" id="1178516"/>
    <lineage>
        <taxon>Bacteria</taxon>
        <taxon>Pseudomonadati</taxon>
        <taxon>Bacteroidota</taxon>
        <taxon>Cytophagia</taxon>
        <taxon>Cytophagales</taxon>
        <taxon>Cytophagaceae</taxon>
        <taxon>Spirosoma</taxon>
    </lineage>
</organism>